<reference evidence="2" key="2">
    <citation type="submission" date="2025-08" db="UniProtKB">
        <authorList>
            <consortium name="Ensembl"/>
        </authorList>
    </citation>
    <scope>IDENTIFICATION</scope>
</reference>
<dbReference type="AlphaFoldDB" id="A0A3P8SCR9"/>
<reference evidence="2" key="3">
    <citation type="submission" date="2025-09" db="UniProtKB">
        <authorList>
            <consortium name="Ensembl"/>
        </authorList>
    </citation>
    <scope>IDENTIFICATION</scope>
</reference>
<evidence type="ECO:0000313" key="2">
    <source>
        <dbReference type="Ensembl" id="ENSAPEP00000010066.1"/>
    </source>
</evidence>
<protein>
    <submittedName>
        <fullName evidence="2">Uncharacterized protein</fullName>
    </submittedName>
</protein>
<feature type="compositionally biased region" description="Basic and acidic residues" evidence="1">
    <location>
        <begin position="1"/>
        <end position="10"/>
    </location>
</feature>
<proteinExistence type="predicted"/>
<keyword evidence="3" id="KW-1185">Reference proteome</keyword>
<accession>A0A3P8SCR9</accession>
<evidence type="ECO:0000313" key="3">
    <source>
        <dbReference type="Proteomes" id="UP000265080"/>
    </source>
</evidence>
<name>A0A3P8SCR9_AMPPE</name>
<evidence type="ECO:0000256" key="1">
    <source>
        <dbReference type="SAM" id="MobiDB-lite"/>
    </source>
</evidence>
<sequence length="53" mass="5794">MEVAHHDVKHGGGTAGPGRLVKVEGKMNAAKSEEILEDNLMQSEDLFSIQTMR</sequence>
<dbReference type="Ensembl" id="ENSAPET00000010340.1">
    <property type="protein sequence ID" value="ENSAPEP00000010066.1"/>
    <property type="gene ID" value="ENSAPEG00000007223.1"/>
</dbReference>
<reference evidence="2 3" key="1">
    <citation type="submission" date="2018-03" db="EMBL/GenBank/DDBJ databases">
        <title>Finding Nemo's genes: A chromosome-scale reference assembly of the genome of the orange clownfish Amphiprion percula.</title>
        <authorList>
            <person name="Lehmann R."/>
        </authorList>
    </citation>
    <scope>NUCLEOTIDE SEQUENCE</scope>
</reference>
<organism evidence="2 3">
    <name type="scientific">Amphiprion percula</name>
    <name type="common">Orange clownfish</name>
    <name type="synonym">Lutjanus percula</name>
    <dbReference type="NCBI Taxonomy" id="161767"/>
    <lineage>
        <taxon>Eukaryota</taxon>
        <taxon>Metazoa</taxon>
        <taxon>Chordata</taxon>
        <taxon>Craniata</taxon>
        <taxon>Vertebrata</taxon>
        <taxon>Euteleostomi</taxon>
        <taxon>Actinopterygii</taxon>
        <taxon>Neopterygii</taxon>
        <taxon>Teleostei</taxon>
        <taxon>Neoteleostei</taxon>
        <taxon>Acanthomorphata</taxon>
        <taxon>Ovalentaria</taxon>
        <taxon>Pomacentridae</taxon>
        <taxon>Amphiprion</taxon>
    </lineage>
</organism>
<dbReference type="OMA" id="AHHDVKH"/>
<feature type="region of interest" description="Disordered" evidence="1">
    <location>
        <begin position="1"/>
        <end position="20"/>
    </location>
</feature>
<dbReference type="Proteomes" id="UP000265080">
    <property type="component" value="Chromosome 14"/>
</dbReference>